<keyword evidence="2" id="KW-1133">Transmembrane helix</keyword>
<comment type="caution">
    <text evidence="3">The sequence shown here is derived from an EMBL/GenBank/DDBJ whole genome shotgun (WGS) entry which is preliminary data.</text>
</comment>
<feature type="region of interest" description="Disordered" evidence="1">
    <location>
        <begin position="116"/>
        <end position="168"/>
    </location>
</feature>
<proteinExistence type="predicted"/>
<evidence type="ECO:0000313" key="3">
    <source>
        <dbReference type="EMBL" id="KAL2848508.1"/>
    </source>
</evidence>
<protein>
    <submittedName>
        <fullName evidence="3">Uncharacterized protein</fullName>
    </submittedName>
</protein>
<name>A0ABR4K881_9EURO</name>
<reference evidence="3 4" key="1">
    <citation type="submission" date="2024-07" db="EMBL/GenBank/DDBJ databases">
        <title>Section-level genome sequencing and comparative genomics of Aspergillus sections Usti and Cavernicolus.</title>
        <authorList>
            <consortium name="Lawrence Berkeley National Laboratory"/>
            <person name="Nybo J.L."/>
            <person name="Vesth T.C."/>
            <person name="Theobald S."/>
            <person name="Frisvad J.C."/>
            <person name="Larsen T.O."/>
            <person name="Kjaerboelling I."/>
            <person name="Rothschild-Mancinelli K."/>
            <person name="Lyhne E.K."/>
            <person name="Kogle M.E."/>
            <person name="Barry K."/>
            <person name="Clum A."/>
            <person name="Na H."/>
            <person name="Ledsgaard L."/>
            <person name="Lin J."/>
            <person name="Lipzen A."/>
            <person name="Kuo A."/>
            <person name="Riley R."/>
            <person name="Mondo S."/>
            <person name="Labutti K."/>
            <person name="Haridas S."/>
            <person name="Pangalinan J."/>
            <person name="Salamov A.A."/>
            <person name="Simmons B.A."/>
            <person name="Magnuson J.K."/>
            <person name="Chen J."/>
            <person name="Drula E."/>
            <person name="Henrissat B."/>
            <person name="Wiebenga A."/>
            <person name="Lubbers R.J."/>
            <person name="Gomes A.C."/>
            <person name="Makela M.R."/>
            <person name="Stajich J."/>
            <person name="Grigoriev I.V."/>
            <person name="Mortensen U.H."/>
            <person name="De Vries R.P."/>
            <person name="Baker S.E."/>
            <person name="Andersen M.R."/>
        </authorList>
    </citation>
    <scope>NUCLEOTIDE SEQUENCE [LARGE SCALE GENOMIC DNA]</scope>
    <source>
        <strain evidence="3 4">CBS 123904</strain>
    </source>
</reference>
<dbReference type="EMBL" id="JBFXLU010000049">
    <property type="protein sequence ID" value="KAL2848508.1"/>
    <property type="molecule type" value="Genomic_DNA"/>
</dbReference>
<evidence type="ECO:0000256" key="2">
    <source>
        <dbReference type="SAM" id="Phobius"/>
    </source>
</evidence>
<accession>A0ABR4K881</accession>
<feature type="compositionally biased region" description="Polar residues" evidence="1">
    <location>
        <begin position="149"/>
        <end position="168"/>
    </location>
</feature>
<evidence type="ECO:0000256" key="1">
    <source>
        <dbReference type="SAM" id="MobiDB-lite"/>
    </source>
</evidence>
<organism evidence="3 4">
    <name type="scientific">Aspergillus pseudoustus</name>
    <dbReference type="NCBI Taxonomy" id="1810923"/>
    <lineage>
        <taxon>Eukaryota</taxon>
        <taxon>Fungi</taxon>
        <taxon>Dikarya</taxon>
        <taxon>Ascomycota</taxon>
        <taxon>Pezizomycotina</taxon>
        <taxon>Eurotiomycetes</taxon>
        <taxon>Eurotiomycetidae</taxon>
        <taxon>Eurotiales</taxon>
        <taxon>Aspergillaceae</taxon>
        <taxon>Aspergillus</taxon>
        <taxon>Aspergillus subgen. Nidulantes</taxon>
    </lineage>
</organism>
<keyword evidence="4" id="KW-1185">Reference proteome</keyword>
<dbReference type="Proteomes" id="UP001610446">
    <property type="component" value="Unassembled WGS sequence"/>
</dbReference>
<keyword evidence="2" id="KW-0472">Membrane</keyword>
<feature type="transmembrane region" description="Helical" evidence="2">
    <location>
        <begin position="15"/>
        <end position="39"/>
    </location>
</feature>
<gene>
    <name evidence="3" type="ORF">BJY01DRAFT_246380</name>
</gene>
<keyword evidence="2" id="KW-0812">Transmembrane</keyword>
<sequence>MIQSQAQPVSNPETIPLFIAIFPWVCLRLSVLFIAIFYWGCIGEVSRSLSPRFREVGTTRERATYRRLLDEGNETDTEGEDISCITDFVVYTEGGDTAISASSPTCIVPIAETSIPHLSPDRKKSSEDEERNIMHPTTHSKRRRKPKSPNVQNAEDPTQISTLSNLNNKDNKSIIKTQLYGQSHHSPTNYVTSHREELYGNANATTDASAVPSAGWLHDLVEVAVRGLQRLH</sequence>
<feature type="compositionally biased region" description="Basic residues" evidence="1">
    <location>
        <begin position="138"/>
        <end position="147"/>
    </location>
</feature>
<evidence type="ECO:0000313" key="4">
    <source>
        <dbReference type="Proteomes" id="UP001610446"/>
    </source>
</evidence>